<dbReference type="CDD" id="cd00051">
    <property type="entry name" value="EFh"/>
    <property type="match status" value="1"/>
</dbReference>
<dbReference type="PROSITE" id="PS00018">
    <property type="entry name" value="EF_HAND_1"/>
    <property type="match status" value="2"/>
</dbReference>
<keyword evidence="1" id="KW-0677">Repeat</keyword>
<feature type="region of interest" description="Disordered" evidence="3">
    <location>
        <begin position="1"/>
        <end position="26"/>
    </location>
</feature>
<dbReference type="Pfam" id="PF13499">
    <property type="entry name" value="EF-hand_7"/>
    <property type="match status" value="2"/>
</dbReference>
<evidence type="ECO:0000259" key="4">
    <source>
        <dbReference type="PROSITE" id="PS50222"/>
    </source>
</evidence>
<dbReference type="InterPro" id="IPR018247">
    <property type="entry name" value="EF_Hand_1_Ca_BS"/>
</dbReference>
<gene>
    <name evidence="5" type="ORF">OSTQU699_LOCUS9931</name>
</gene>
<evidence type="ECO:0000256" key="3">
    <source>
        <dbReference type="SAM" id="MobiDB-lite"/>
    </source>
</evidence>
<dbReference type="InterPro" id="IPR050230">
    <property type="entry name" value="CALM/Myosin/TropC-like"/>
</dbReference>
<proteinExistence type="predicted"/>
<keyword evidence="6" id="KW-1185">Reference proteome</keyword>
<dbReference type="OrthoDB" id="26525at2759"/>
<dbReference type="GO" id="GO:0016460">
    <property type="term" value="C:myosin II complex"/>
    <property type="evidence" value="ECO:0007669"/>
    <property type="project" value="TreeGrafter"/>
</dbReference>
<protein>
    <recommendedName>
        <fullName evidence="4">EF-hand domain-containing protein</fullName>
    </recommendedName>
</protein>
<feature type="domain" description="EF-hand" evidence="4">
    <location>
        <begin position="116"/>
        <end position="151"/>
    </location>
</feature>
<evidence type="ECO:0000313" key="6">
    <source>
        <dbReference type="Proteomes" id="UP000708148"/>
    </source>
</evidence>
<feature type="domain" description="EF-hand" evidence="4">
    <location>
        <begin position="79"/>
        <end position="114"/>
    </location>
</feature>
<dbReference type="InterPro" id="IPR011992">
    <property type="entry name" value="EF-hand-dom_pair"/>
</dbReference>
<dbReference type="EMBL" id="CAJHUC010002927">
    <property type="protein sequence ID" value="CAD7704577.1"/>
    <property type="molecule type" value="Genomic_DNA"/>
</dbReference>
<comment type="caution">
    <text evidence="5">The sequence shown here is derived from an EMBL/GenBank/DDBJ whole genome shotgun (WGS) entry which is preliminary data.</text>
</comment>
<feature type="domain" description="EF-hand" evidence="4">
    <location>
        <begin position="43"/>
        <end position="78"/>
    </location>
</feature>
<dbReference type="FunFam" id="1.10.238.10:FF:000003">
    <property type="entry name" value="Calmodulin A"/>
    <property type="match status" value="1"/>
</dbReference>
<sequence length="184" mass="20517">MLLESQGPAFHHPLSPNTAPPHPSHALSGVVMTNPVVAQLTEEEIAGFKDFFCLFDEDGKGTITAKELGNVTQKLGQKWTHAELQEAISKMDTQKKGKIDFNDFLVQMAQLKKHVDPEEELRHAFRSFDIDGNGSISREELRQALTGLGIKLTAEEVDEMFREGDQNGDGVIDYEEFKKMMLGS</sequence>
<accession>A0A8S1J9U6</accession>
<evidence type="ECO:0000313" key="5">
    <source>
        <dbReference type="EMBL" id="CAD7704577.1"/>
    </source>
</evidence>
<dbReference type="GO" id="GO:0005509">
    <property type="term" value="F:calcium ion binding"/>
    <property type="evidence" value="ECO:0007669"/>
    <property type="project" value="InterPro"/>
</dbReference>
<dbReference type="SUPFAM" id="SSF47473">
    <property type="entry name" value="EF-hand"/>
    <property type="match status" value="1"/>
</dbReference>
<dbReference type="Gene3D" id="1.10.238.10">
    <property type="entry name" value="EF-hand"/>
    <property type="match status" value="2"/>
</dbReference>
<keyword evidence="2" id="KW-0106">Calcium</keyword>
<dbReference type="PANTHER" id="PTHR23048">
    <property type="entry name" value="MYOSIN LIGHT CHAIN 1, 3"/>
    <property type="match status" value="1"/>
</dbReference>
<reference evidence="5" key="1">
    <citation type="submission" date="2020-12" db="EMBL/GenBank/DDBJ databases">
        <authorList>
            <person name="Iha C."/>
        </authorList>
    </citation>
    <scope>NUCLEOTIDE SEQUENCE</scope>
</reference>
<dbReference type="PROSITE" id="PS50222">
    <property type="entry name" value="EF_HAND_2"/>
    <property type="match status" value="4"/>
</dbReference>
<feature type="domain" description="EF-hand" evidence="4">
    <location>
        <begin position="152"/>
        <end position="184"/>
    </location>
</feature>
<dbReference type="PANTHER" id="PTHR23048:SF0">
    <property type="entry name" value="CALMODULIN LIKE 3"/>
    <property type="match status" value="1"/>
</dbReference>
<name>A0A8S1J9U6_9CHLO</name>
<evidence type="ECO:0000256" key="2">
    <source>
        <dbReference type="ARBA" id="ARBA00022837"/>
    </source>
</evidence>
<dbReference type="AlphaFoldDB" id="A0A8S1J9U6"/>
<dbReference type="SMART" id="SM00054">
    <property type="entry name" value="EFh"/>
    <property type="match status" value="4"/>
</dbReference>
<evidence type="ECO:0000256" key="1">
    <source>
        <dbReference type="ARBA" id="ARBA00022737"/>
    </source>
</evidence>
<organism evidence="5 6">
    <name type="scientific">Ostreobium quekettii</name>
    <dbReference type="NCBI Taxonomy" id="121088"/>
    <lineage>
        <taxon>Eukaryota</taxon>
        <taxon>Viridiplantae</taxon>
        <taxon>Chlorophyta</taxon>
        <taxon>core chlorophytes</taxon>
        <taxon>Ulvophyceae</taxon>
        <taxon>TCBD clade</taxon>
        <taxon>Bryopsidales</taxon>
        <taxon>Ostreobineae</taxon>
        <taxon>Ostreobiaceae</taxon>
        <taxon>Ostreobium</taxon>
    </lineage>
</organism>
<dbReference type="Proteomes" id="UP000708148">
    <property type="component" value="Unassembled WGS sequence"/>
</dbReference>
<dbReference type="InterPro" id="IPR002048">
    <property type="entry name" value="EF_hand_dom"/>
</dbReference>